<evidence type="ECO:0000313" key="2">
    <source>
        <dbReference type="EMBL" id="QPL05833.1"/>
    </source>
</evidence>
<dbReference type="KEGG" id="arep:ID810_02355"/>
<dbReference type="GO" id="GO:0009100">
    <property type="term" value="P:glycoprotein metabolic process"/>
    <property type="evidence" value="ECO:0007669"/>
    <property type="project" value="UniProtKB-ARBA"/>
</dbReference>
<evidence type="ECO:0000313" key="3">
    <source>
        <dbReference type="Proteomes" id="UP000594637"/>
    </source>
</evidence>
<dbReference type="AlphaFoldDB" id="A0A7T0LM26"/>
<proteinExistence type="predicted"/>
<dbReference type="Proteomes" id="UP000594637">
    <property type="component" value="Chromosome"/>
</dbReference>
<sequence length="290" mass="33687">MTPDATADQQMLDRIHVLLTRILAEFDRVCRELGIEYAVYGGTAIGAVRHQGFIPWDDDADVLLTRTDYERFLLEAPALLGEEYDLHNTRTVAHFPFMFTKMVLKGTLLVPEFAKGSRYRMPMFLDILPVDAIPDDEAAFRSMSRRSWLWGRLLFLQGTPRPYLVGIDGVARAAIYTATTAAHWAMRLAHVTPRFLQSRWERTVRRYEDPRAERMADFTMRDPHNWVVTRSELFPTRDVPFEDITVMLPREYDVLLTRGYGSYMELPPPDKRRNHKPFLVDFGPYETTLP</sequence>
<protein>
    <submittedName>
        <fullName evidence="2">LicD family protein</fullName>
    </submittedName>
</protein>
<feature type="domain" description="LicD/FKTN/FKRP nucleotidyltransferase" evidence="1">
    <location>
        <begin position="30"/>
        <end position="261"/>
    </location>
</feature>
<evidence type="ECO:0000259" key="1">
    <source>
        <dbReference type="Pfam" id="PF04991"/>
    </source>
</evidence>
<dbReference type="EMBL" id="CP063989">
    <property type="protein sequence ID" value="QPL05833.1"/>
    <property type="molecule type" value="Genomic_DNA"/>
</dbReference>
<reference evidence="2 3" key="1">
    <citation type="submission" date="2020-11" db="EMBL/GenBank/DDBJ databases">
        <title>Actinomyces sp. ZJ750.</title>
        <authorList>
            <person name="Zhou J."/>
        </authorList>
    </citation>
    <scope>NUCLEOTIDE SEQUENCE [LARGE SCALE GENOMIC DNA]</scope>
    <source>
        <strain evidence="2 3">ZJ750</strain>
    </source>
</reference>
<dbReference type="PANTHER" id="PTHR43404">
    <property type="entry name" value="LIPOPOLYSACCHARIDE CHOLINEPHOSPHOTRANSFERASE LICD"/>
    <property type="match status" value="1"/>
</dbReference>
<gene>
    <name evidence="2" type="ORF">ID810_02355</name>
</gene>
<dbReference type="RefSeq" id="WP_166856220.1">
    <property type="nucleotide sequence ID" value="NZ_CP063989.1"/>
</dbReference>
<organism evidence="2 3">
    <name type="scientific">Actinomyces respiraculi</name>
    <dbReference type="NCBI Taxonomy" id="2744574"/>
    <lineage>
        <taxon>Bacteria</taxon>
        <taxon>Bacillati</taxon>
        <taxon>Actinomycetota</taxon>
        <taxon>Actinomycetes</taxon>
        <taxon>Actinomycetales</taxon>
        <taxon>Actinomycetaceae</taxon>
        <taxon>Actinomyces</taxon>
    </lineage>
</organism>
<accession>A0A7T0LM26</accession>
<dbReference type="PANTHER" id="PTHR43404:SF2">
    <property type="entry name" value="LIPOPOLYSACCHARIDE CHOLINEPHOSPHOTRANSFERASE LICD"/>
    <property type="match status" value="1"/>
</dbReference>
<name>A0A7T0LM26_9ACTO</name>
<dbReference type="Pfam" id="PF04991">
    <property type="entry name" value="LicD"/>
    <property type="match status" value="1"/>
</dbReference>
<dbReference type="InterPro" id="IPR007074">
    <property type="entry name" value="LicD/FKTN/FKRP_NTP_transf"/>
</dbReference>
<keyword evidence="3" id="KW-1185">Reference proteome</keyword>
<dbReference type="InterPro" id="IPR052942">
    <property type="entry name" value="LPS_cholinephosphotransferase"/>
</dbReference>